<keyword evidence="6 9" id="KW-1133">Transmembrane helix</keyword>
<keyword evidence="11" id="KW-1185">Reference proteome</keyword>
<dbReference type="PANTHER" id="PTHR11795:SF442">
    <property type="entry name" value="ABC TRANSPORTER ATP-BINDING PROTEIN"/>
    <property type="match status" value="1"/>
</dbReference>
<dbReference type="GO" id="GO:0022857">
    <property type="term" value="F:transmembrane transporter activity"/>
    <property type="evidence" value="ECO:0007669"/>
    <property type="project" value="InterPro"/>
</dbReference>
<comment type="similarity">
    <text evidence="8">Belongs to the binding-protein-dependent transport system permease family. LivHM subfamily.</text>
</comment>
<evidence type="ECO:0000256" key="1">
    <source>
        <dbReference type="ARBA" id="ARBA00004651"/>
    </source>
</evidence>
<feature type="transmembrane region" description="Helical" evidence="9">
    <location>
        <begin position="64"/>
        <end position="88"/>
    </location>
</feature>
<dbReference type="AlphaFoldDB" id="A0A1C6R7M1"/>
<evidence type="ECO:0000256" key="4">
    <source>
        <dbReference type="ARBA" id="ARBA00022692"/>
    </source>
</evidence>
<dbReference type="EMBL" id="FMHT01000002">
    <property type="protein sequence ID" value="SCL13051.1"/>
    <property type="molecule type" value="Genomic_DNA"/>
</dbReference>
<proteinExistence type="inferred from homology"/>
<protein>
    <submittedName>
        <fullName evidence="10">Branched-chain amino acid transport system permease protein</fullName>
    </submittedName>
</protein>
<dbReference type="RefSeq" id="WP_091074743.1">
    <property type="nucleotide sequence ID" value="NZ_FMHT01000002.1"/>
</dbReference>
<evidence type="ECO:0000256" key="6">
    <source>
        <dbReference type="ARBA" id="ARBA00022989"/>
    </source>
</evidence>
<keyword evidence="2" id="KW-0813">Transport</keyword>
<evidence type="ECO:0000313" key="11">
    <source>
        <dbReference type="Proteomes" id="UP000199699"/>
    </source>
</evidence>
<dbReference type="GO" id="GO:0006865">
    <property type="term" value="P:amino acid transport"/>
    <property type="evidence" value="ECO:0007669"/>
    <property type="project" value="UniProtKB-KW"/>
</dbReference>
<feature type="transmembrane region" description="Helical" evidence="9">
    <location>
        <begin position="100"/>
        <end position="120"/>
    </location>
</feature>
<dbReference type="Pfam" id="PF02653">
    <property type="entry name" value="BPD_transp_2"/>
    <property type="match status" value="1"/>
</dbReference>
<evidence type="ECO:0000256" key="5">
    <source>
        <dbReference type="ARBA" id="ARBA00022970"/>
    </source>
</evidence>
<evidence type="ECO:0000313" key="10">
    <source>
        <dbReference type="EMBL" id="SCL13051.1"/>
    </source>
</evidence>
<sequence>MGLSGLVNPYTITALDGVAYGLLLFTIAAGLTLIVGVAGVFSMAHGTLYLAGAYLAWHLADGGWTGLALALAAAAAVGALGGAGLAAVVRPLTDRPLDQVLATLGIAYIAADQFSTVFGAEPRSVNPPRAAAGSVRLGDYQYPIYRLLFIAIGLAVVVLLFWLVERSRAGAVVRAVVADPGMAAATGLRTSAVRAAVLVGGGVLAVTAGVLGAPVIGPAPGVDTTILVYSLIVCVVGGLGSIRSALLAALGVGQALTLGVAVVPGAAAFILAAAMLAALTVRHRTALPGRPA</sequence>
<dbReference type="GO" id="GO:0005886">
    <property type="term" value="C:plasma membrane"/>
    <property type="evidence" value="ECO:0007669"/>
    <property type="project" value="UniProtKB-SubCell"/>
</dbReference>
<dbReference type="Proteomes" id="UP000199699">
    <property type="component" value="Unassembled WGS sequence"/>
</dbReference>
<gene>
    <name evidence="10" type="ORF">GA0070616_0111</name>
</gene>
<accession>A0A1C6R7M1</accession>
<organism evidence="10 11">
    <name type="scientific">Micromonospora nigra</name>
    <dbReference type="NCBI Taxonomy" id="145857"/>
    <lineage>
        <taxon>Bacteria</taxon>
        <taxon>Bacillati</taxon>
        <taxon>Actinomycetota</taxon>
        <taxon>Actinomycetes</taxon>
        <taxon>Micromonosporales</taxon>
        <taxon>Micromonosporaceae</taxon>
        <taxon>Micromonospora</taxon>
    </lineage>
</organism>
<dbReference type="STRING" id="145857.GA0070616_0111"/>
<name>A0A1C6R7M1_9ACTN</name>
<dbReference type="PANTHER" id="PTHR11795">
    <property type="entry name" value="BRANCHED-CHAIN AMINO ACID TRANSPORT SYSTEM PERMEASE PROTEIN LIVH"/>
    <property type="match status" value="1"/>
</dbReference>
<reference evidence="10 11" key="1">
    <citation type="submission" date="2016-06" db="EMBL/GenBank/DDBJ databases">
        <authorList>
            <person name="Kjaerup R.B."/>
            <person name="Dalgaard T.S."/>
            <person name="Juul-Madsen H.R."/>
        </authorList>
    </citation>
    <scope>NUCLEOTIDE SEQUENCE [LARGE SCALE GENOMIC DNA]</scope>
    <source>
        <strain evidence="10 11">DSM 43818</strain>
    </source>
</reference>
<feature type="transmembrane region" description="Helical" evidence="9">
    <location>
        <begin position="144"/>
        <end position="164"/>
    </location>
</feature>
<feature type="transmembrane region" description="Helical" evidence="9">
    <location>
        <begin position="20"/>
        <end position="44"/>
    </location>
</feature>
<evidence type="ECO:0000256" key="8">
    <source>
        <dbReference type="ARBA" id="ARBA00037998"/>
    </source>
</evidence>
<evidence type="ECO:0000256" key="2">
    <source>
        <dbReference type="ARBA" id="ARBA00022448"/>
    </source>
</evidence>
<comment type="subcellular location">
    <subcellularLocation>
        <location evidence="1">Cell membrane</location>
        <topology evidence="1">Multi-pass membrane protein</topology>
    </subcellularLocation>
</comment>
<dbReference type="OrthoDB" id="9814461at2"/>
<feature type="transmembrane region" description="Helical" evidence="9">
    <location>
        <begin position="192"/>
        <end position="214"/>
    </location>
</feature>
<evidence type="ECO:0000256" key="7">
    <source>
        <dbReference type="ARBA" id="ARBA00023136"/>
    </source>
</evidence>
<keyword evidence="7 9" id="KW-0472">Membrane</keyword>
<dbReference type="InterPro" id="IPR001851">
    <property type="entry name" value="ABC_transp_permease"/>
</dbReference>
<keyword evidence="4 9" id="KW-0812">Transmembrane</keyword>
<keyword evidence="5" id="KW-0029">Amino-acid transport</keyword>
<evidence type="ECO:0000256" key="9">
    <source>
        <dbReference type="SAM" id="Phobius"/>
    </source>
</evidence>
<dbReference type="InterPro" id="IPR052157">
    <property type="entry name" value="BCAA_transport_permease"/>
</dbReference>
<dbReference type="CDD" id="cd06582">
    <property type="entry name" value="TM_PBP1_LivH_like"/>
    <property type="match status" value="1"/>
</dbReference>
<keyword evidence="3" id="KW-1003">Cell membrane</keyword>
<evidence type="ECO:0000256" key="3">
    <source>
        <dbReference type="ARBA" id="ARBA00022475"/>
    </source>
</evidence>
<feature type="transmembrane region" description="Helical" evidence="9">
    <location>
        <begin position="258"/>
        <end position="281"/>
    </location>
</feature>
<feature type="transmembrane region" description="Helical" evidence="9">
    <location>
        <begin position="226"/>
        <end position="246"/>
    </location>
</feature>